<accession>A0A0A9ZC46</accession>
<reference evidence="5" key="3">
    <citation type="submission" date="2014-09" db="EMBL/GenBank/DDBJ databases">
        <authorList>
            <person name="Magalhaes I.L.F."/>
            <person name="Oliveira U."/>
            <person name="Santos F.R."/>
            <person name="Vidigal T.H.D.A."/>
            <person name="Brescovit A.D."/>
            <person name="Santos A.J."/>
        </authorList>
    </citation>
    <scope>NUCLEOTIDE SEQUENCE</scope>
</reference>
<dbReference type="InterPro" id="IPR025946">
    <property type="entry name" value="CABIT_dom"/>
</dbReference>
<dbReference type="InterPro" id="IPR052281">
    <property type="entry name" value="GAREM"/>
</dbReference>
<dbReference type="EMBL" id="GBHO01000767">
    <property type="protein sequence ID" value="JAG42837.1"/>
    <property type="molecule type" value="Transcribed_RNA"/>
</dbReference>
<feature type="region of interest" description="Disordered" evidence="2">
    <location>
        <begin position="345"/>
        <end position="371"/>
    </location>
</feature>
<feature type="region of interest" description="Disordered" evidence="2">
    <location>
        <begin position="466"/>
        <end position="491"/>
    </location>
</feature>
<sequence length="586" mass="64770">MATDGQIVVAAARWTDENFYLKDLVGCRTFPIVAKIVKGQYGGLGVPSLPNPGLQSIVLLHSAGKRRKIFAQAVKIKEGRRVIGVGPRIEIPESYNGYFELLSEEGRAMRSIESVIELSRRRTENGCLVREPIRAIIAKYGSDGTLETNGARIVLSGEVLHPKSEIQLHNYKARFLHCSDSKGDNILLSIEQRGKFSILAKEDNISGVHTTKNLFSKRMPLTVRLVHGPPAKGLKSSSSFIPELRLLAVTQEESVYALSLQKDTGNIIPLPMGASLRLQPCRNPDVLEGMKEFQRLADKCATLAKEILDRPYILDTKLSSRDVPNLSSNSCSSSSRTGYFLRRSASLDSPSQVHQRDCANENRAPITSGDDYDDIDQIYDYVRGFAPLPKNVRSPFADPSAPGVDSAHATQHPAYDKPEPPPIETIPSKKSQSSSNKAEKRTRKNTSVEAFQKVDKNVPSLYIKNSNSQRGRILRQKSASPMKEPTSPLVKSTSPVINFRYKSLSNLQLAMEMDGTLDSSHSGGRTSGDSGACAKLPEKRSRRLSRPLSLTNLVWEICKEPSRNEHHTRKPSKSSTQPVRIGTLYL</sequence>
<dbReference type="EMBL" id="GBRD01011281">
    <property type="protein sequence ID" value="JAG54543.1"/>
    <property type="molecule type" value="Transcribed_RNA"/>
</dbReference>
<evidence type="ECO:0000256" key="1">
    <source>
        <dbReference type="ARBA" id="ARBA00022553"/>
    </source>
</evidence>
<keyword evidence="1" id="KW-0597">Phosphoprotein</keyword>
<dbReference type="PANTHER" id="PTHR14454:SF11">
    <property type="entry name" value="SERRANO, ISOFORM F"/>
    <property type="match status" value="1"/>
</dbReference>
<dbReference type="AlphaFoldDB" id="A0A0A9ZC46"/>
<feature type="region of interest" description="Disordered" evidence="2">
    <location>
        <begin position="393"/>
        <end position="451"/>
    </location>
</feature>
<gene>
    <name evidence="4" type="primary">fam59a_1</name>
    <name evidence="4" type="ORF">CM83_54154</name>
</gene>
<name>A0A0A9ZC46_LYGHE</name>
<organism evidence="4">
    <name type="scientific">Lygus hesperus</name>
    <name type="common">Western plant bug</name>
    <dbReference type="NCBI Taxonomy" id="30085"/>
    <lineage>
        <taxon>Eukaryota</taxon>
        <taxon>Metazoa</taxon>
        <taxon>Ecdysozoa</taxon>
        <taxon>Arthropoda</taxon>
        <taxon>Hexapoda</taxon>
        <taxon>Insecta</taxon>
        <taxon>Pterygota</taxon>
        <taxon>Neoptera</taxon>
        <taxon>Paraneoptera</taxon>
        <taxon>Hemiptera</taxon>
        <taxon>Heteroptera</taxon>
        <taxon>Panheteroptera</taxon>
        <taxon>Cimicomorpha</taxon>
        <taxon>Miridae</taxon>
        <taxon>Mirini</taxon>
        <taxon>Lygus</taxon>
    </lineage>
</organism>
<protein>
    <submittedName>
        <fullName evidence="4">Protein FAM59A</fullName>
    </submittedName>
</protein>
<feature type="region of interest" description="Disordered" evidence="2">
    <location>
        <begin position="562"/>
        <end position="586"/>
    </location>
</feature>
<reference evidence="4" key="2">
    <citation type="submission" date="2014-07" db="EMBL/GenBank/DDBJ databases">
        <authorList>
            <person name="Hull J."/>
        </authorList>
    </citation>
    <scope>NUCLEOTIDE SEQUENCE</scope>
</reference>
<evidence type="ECO:0000313" key="4">
    <source>
        <dbReference type="EMBL" id="JAG42837.1"/>
    </source>
</evidence>
<dbReference type="Pfam" id="PF12736">
    <property type="entry name" value="CABIT"/>
    <property type="match status" value="1"/>
</dbReference>
<evidence type="ECO:0000313" key="5">
    <source>
        <dbReference type="EMBL" id="JAG54543.1"/>
    </source>
</evidence>
<reference evidence="4" key="1">
    <citation type="journal article" date="2014" name="PLoS ONE">
        <title>Transcriptome-Based Identification of ABC Transporters in the Western Tarnished Plant Bug Lygus hesperus.</title>
        <authorList>
            <person name="Hull J.J."/>
            <person name="Chaney K."/>
            <person name="Geib S.M."/>
            <person name="Fabrick J.A."/>
            <person name="Brent C.S."/>
            <person name="Walsh D."/>
            <person name="Lavine L.C."/>
        </authorList>
    </citation>
    <scope>NUCLEOTIDE SEQUENCE</scope>
</reference>
<proteinExistence type="predicted"/>
<dbReference type="PANTHER" id="PTHR14454">
    <property type="entry name" value="GRB2-ASSOCIATED AND REGULATOR OF MAPK PROTEIN FAMILY MEMBER"/>
    <property type="match status" value="1"/>
</dbReference>
<feature type="domain" description="CABIT" evidence="3">
    <location>
        <begin position="30"/>
        <end position="289"/>
    </location>
</feature>
<evidence type="ECO:0000259" key="3">
    <source>
        <dbReference type="Pfam" id="PF12736"/>
    </source>
</evidence>
<feature type="region of interest" description="Disordered" evidence="2">
    <location>
        <begin position="515"/>
        <end position="540"/>
    </location>
</feature>
<evidence type="ECO:0000256" key="2">
    <source>
        <dbReference type="SAM" id="MobiDB-lite"/>
    </source>
</evidence>
<feature type="compositionally biased region" description="Polar residues" evidence="2">
    <location>
        <begin position="517"/>
        <end position="529"/>
    </location>
</feature>